<dbReference type="Gene3D" id="2.160.20.10">
    <property type="entry name" value="Single-stranded right-handed beta-helix, Pectin lyase-like"/>
    <property type="match status" value="2"/>
</dbReference>
<evidence type="ECO:0000259" key="2">
    <source>
        <dbReference type="Pfam" id="PF13229"/>
    </source>
</evidence>
<dbReference type="PROSITE" id="PS51257">
    <property type="entry name" value="PROKAR_LIPOPROTEIN"/>
    <property type="match status" value="1"/>
</dbReference>
<feature type="region of interest" description="Disordered" evidence="1">
    <location>
        <begin position="21"/>
        <end position="40"/>
    </location>
</feature>
<evidence type="ECO:0000256" key="1">
    <source>
        <dbReference type="SAM" id="MobiDB-lite"/>
    </source>
</evidence>
<dbReference type="SUPFAM" id="SSF51126">
    <property type="entry name" value="Pectin lyase-like"/>
    <property type="match status" value="2"/>
</dbReference>
<gene>
    <name evidence="3" type="ORF">M0R89_05685</name>
</gene>
<dbReference type="PANTHER" id="PTHR36453:SF1">
    <property type="entry name" value="RIGHT HANDED BETA HELIX DOMAIN-CONTAINING PROTEIN"/>
    <property type="match status" value="1"/>
</dbReference>
<dbReference type="InterPro" id="IPR039448">
    <property type="entry name" value="Beta_helix"/>
</dbReference>
<dbReference type="Pfam" id="PF13229">
    <property type="entry name" value="Beta_helix"/>
    <property type="match status" value="1"/>
</dbReference>
<protein>
    <submittedName>
        <fullName evidence="3">Right-handed parallel beta-helix repeat-containing protein</fullName>
    </submittedName>
</protein>
<dbReference type="AlphaFoldDB" id="A0A8U0HXB0"/>
<reference evidence="3 4" key="1">
    <citation type="submission" date="2022-04" db="EMBL/GenBank/DDBJ databases">
        <title>Diverse halophilic archaea isolated from saline environments.</title>
        <authorList>
            <person name="Cui H.-L."/>
        </authorList>
    </citation>
    <scope>NUCLEOTIDE SEQUENCE [LARGE SCALE GENOMIC DNA]</scope>
    <source>
        <strain evidence="3 4">XZYJT49</strain>
    </source>
</reference>
<dbReference type="InterPro" id="IPR011050">
    <property type="entry name" value="Pectin_lyase_fold/virulence"/>
</dbReference>
<evidence type="ECO:0000313" key="4">
    <source>
        <dbReference type="Proteomes" id="UP000830729"/>
    </source>
</evidence>
<dbReference type="EMBL" id="CP096659">
    <property type="protein sequence ID" value="UPV75557.1"/>
    <property type="molecule type" value="Genomic_DNA"/>
</dbReference>
<dbReference type="RefSeq" id="WP_248651597.1">
    <property type="nucleotide sequence ID" value="NZ_CP096659.1"/>
</dbReference>
<dbReference type="GeneID" id="72184670"/>
<keyword evidence="4" id="KW-1185">Reference proteome</keyword>
<name>A0A8U0HXB0_9EURY</name>
<feature type="domain" description="Right handed beta helix" evidence="2">
    <location>
        <begin position="327"/>
        <end position="469"/>
    </location>
</feature>
<evidence type="ECO:0000313" key="3">
    <source>
        <dbReference type="EMBL" id="UPV75557.1"/>
    </source>
</evidence>
<dbReference type="SMART" id="SM00710">
    <property type="entry name" value="PbH1"/>
    <property type="match status" value="8"/>
</dbReference>
<dbReference type="PANTHER" id="PTHR36453">
    <property type="entry name" value="SECRETED PROTEIN-RELATED"/>
    <property type="match status" value="1"/>
</dbReference>
<organism evidence="3 4">
    <name type="scientific">Halorussus limi</name>
    <dbReference type="NCBI Taxonomy" id="2938695"/>
    <lineage>
        <taxon>Archaea</taxon>
        <taxon>Methanobacteriati</taxon>
        <taxon>Methanobacteriota</taxon>
        <taxon>Stenosarchaea group</taxon>
        <taxon>Halobacteria</taxon>
        <taxon>Halobacteriales</taxon>
        <taxon>Haladaptataceae</taxon>
        <taxon>Halorussus</taxon>
    </lineage>
</organism>
<dbReference type="Proteomes" id="UP000830729">
    <property type="component" value="Chromosome"/>
</dbReference>
<sequence length="577" mass="60796">MGEIPRRTFCALLAASAGTASGCTTMSQDRPAETNRQNDAGDVTVVTTRKGLESAFETLSPGDTIRITDENAPYRTTQWLDIDADGVTVIGPGVRALIQPAESADVGGFRIGHDGQCSEIDIRGVGYHGTPSGRPKRTERLHAIAVRDATNVTVERSHIRRTYPVKHGNGGSGISVTHNCSGVRIVNNQIHEYGDRGIQLAGKRHVVFGNVVTNGLDRPIACDLWSSKGKNPTAQSVSIFGNLLGNSVQGSLVGIARNTSSSVSDGYVGIYGNVGFGTHKSFCHVRGSKPLRNVNVQNNVSLQKTDDLKTKQTTNFSGVAVDVSEIRNLAVKNNEFYDYSGHGVRVDSDVSDTSIQNNTLASPGLAGIRFVGGADSLIDGNLITDATKAGIRLEEATDTVVRGNFVRGAGTEGIAVGGSQSPTGNEIADNYVENSGRRSSKSSPGIAVRDGGVRVRGNAVRRNDAAAIAEPAGVEGNVYEGNWADGDDPWRFASPASRVRNNDPPTGVHRGLSADSGTEVSVEFDRAYSRPPKLAFGRANGGVEGVSYATNDDGNFVGATVTLGENDGTLDVFVTQP</sequence>
<dbReference type="InterPro" id="IPR012334">
    <property type="entry name" value="Pectin_lyas_fold"/>
</dbReference>
<dbReference type="KEGG" id="halx:M0R89_05685"/>
<proteinExistence type="predicted"/>
<dbReference type="InterPro" id="IPR006626">
    <property type="entry name" value="PbH1"/>
</dbReference>
<accession>A0A8U0HXB0</accession>